<dbReference type="InterPro" id="IPR036397">
    <property type="entry name" value="RNaseH_sf"/>
</dbReference>
<dbReference type="Pfam" id="PF13966">
    <property type="entry name" value="zf-RVT"/>
    <property type="match status" value="1"/>
</dbReference>
<dbReference type="PANTHER" id="PTHR33116:SF75">
    <property type="entry name" value="RIBONUCLEASE H PROTEIN"/>
    <property type="match status" value="1"/>
</dbReference>
<dbReference type="Gene3D" id="3.30.420.10">
    <property type="entry name" value="Ribonuclease H-like superfamily/Ribonuclease H"/>
    <property type="match status" value="1"/>
</dbReference>
<sequence length="939" mass="107080">MTDKTKAPGPDGINAGVLTTLWPEIKMEVLKVFNDFHRDGKLPSGSNSSFIALIPKSPNALHPSQFRPISLMNALLKLLTKVMANRLKPFMPHLVSQHQTAFIKGRQITDGILITSELVALLKNQKTSGLIFKIDFEKAFDRVKWDYVYETLSSMNFGSRWITWIQKLFESSRISVLVNGAPSEEFIPSRGLRQGDPLSPLLFDLVGEGLSTLLMQGIRCDIFRGISIKGVPNQISHLQFADDVILFINNDDSSVVGIKRILQCFQIISGMKVNFTKSQIFGFHAPETQIRRWASVLNCMHGELPFTYLGATIGTSPTSIKFWDPLLLKLKRKLNAFEASNISMAGRLVLLKAALDSTPVYWLSLYKLPVSVANSIERIRRRFLWGESSETHRKLHLIGWDRICKNKQEGGLGIVPVKQRNDVLLAKWWWRAYQERGSYWNKFFVCCYGPKWNYDLGGVDLSVCSPTVRSVLSIRNAGQCTLVSDRTKYRWSCGNGKKVFFWEDIWLSDKPLAECFPILYSKSIMQHSTVNEMLTLLHSSSSEKSLWLSELLPEEQGSYSMLLILTEGIVLQDKTDRLCWVPSGGAFSTIVANKIMFCQSNSSGEHSKSWILIWKLKIPPKISIFLWKMNWGVLPTKHFLSQKLKDLVPLCSWCGQKSETLVHLFMECELAVWAWKYIQLWWSLKHSTIFKFGLCLPYIFKIYKDKFVRRIWQIVVAATLWSIWLARNEFIFNKVKIKKTELQQLIFLRISKWGLASKTILFTHVPLWRVNPVGLIHVQHYLDVSNFWTIRRENFNTVCMVDAAWKMCARGGIRGGIGGVMVNKEGKRFYRFSGPSTAQNIQEAEISAILHALSIIRGSFIDMGKVVLCSDSSIAINAIYEGLDKNFPLLEPDFDVKCLLHGSVCIHFVPSSINEEADGLAKNGIDRQFLWEHWATSFS</sequence>
<protein>
    <recommendedName>
        <fullName evidence="1">Reverse transcriptase domain-containing protein</fullName>
    </recommendedName>
</protein>
<dbReference type="PANTHER" id="PTHR33116">
    <property type="entry name" value="REVERSE TRANSCRIPTASE ZINC-BINDING DOMAIN-CONTAINING PROTEIN-RELATED-RELATED"/>
    <property type="match status" value="1"/>
</dbReference>
<dbReference type="GO" id="GO:0004523">
    <property type="term" value="F:RNA-DNA hybrid ribonuclease activity"/>
    <property type="evidence" value="ECO:0007669"/>
    <property type="project" value="InterPro"/>
</dbReference>
<dbReference type="Pfam" id="PF13456">
    <property type="entry name" value="RVT_3"/>
    <property type="match status" value="1"/>
</dbReference>
<gene>
    <name evidence="2" type="ORF">DCAR_0933451</name>
</gene>
<dbReference type="InterPro" id="IPR043502">
    <property type="entry name" value="DNA/RNA_pol_sf"/>
</dbReference>
<dbReference type="KEGG" id="dcr:108201026"/>
<dbReference type="InterPro" id="IPR026960">
    <property type="entry name" value="RVT-Znf"/>
</dbReference>
<organism evidence="2 3">
    <name type="scientific">Daucus carota subsp. sativus</name>
    <name type="common">Carrot</name>
    <dbReference type="NCBI Taxonomy" id="79200"/>
    <lineage>
        <taxon>Eukaryota</taxon>
        <taxon>Viridiplantae</taxon>
        <taxon>Streptophyta</taxon>
        <taxon>Embryophyta</taxon>
        <taxon>Tracheophyta</taxon>
        <taxon>Spermatophyta</taxon>
        <taxon>Magnoliopsida</taxon>
        <taxon>eudicotyledons</taxon>
        <taxon>Gunneridae</taxon>
        <taxon>Pentapetalae</taxon>
        <taxon>asterids</taxon>
        <taxon>campanulids</taxon>
        <taxon>Apiales</taxon>
        <taxon>Apiaceae</taxon>
        <taxon>Apioideae</taxon>
        <taxon>Scandiceae</taxon>
        <taxon>Daucinae</taxon>
        <taxon>Daucus</taxon>
        <taxon>Daucus sect. Daucus</taxon>
    </lineage>
</organism>
<dbReference type="InterPro" id="IPR012337">
    <property type="entry name" value="RNaseH-like_sf"/>
</dbReference>
<name>A0AAF0XTC5_DAUCS</name>
<keyword evidence="3" id="KW-1185">Reference proteome</keyword>
<evidence type="ECO:0000313" key="2">
    <source>
        <dbReference type="EMBL" id="WOH13938.1"/>
    </source>
</evidence>
<dbReference type="InterPro" id="IPR000477">
    <property type="entry name" value="RT_dom"/>
</dbReference>
<evidence type="ECO:0000259" key="1">
    <source>
        <dbReference type="PROSITE" id="PS50878"/>
    </source>
</evidence>
<dbReference type="SUPFAM" id="SSF56672">
    <property type="entry name" value="DNA/RNA polymerases"/>
    <property type="match status" value="1"/>
</dbReference>
<dbReference type="InterPro" id="IPR002156">
    <property type="entry name" value="RNaseH_domain"/>
</dbReference>
<feature type="domain" description="Reverse transcriptase" evidence="1">
    <location>
        <begin position="35"/>
        <end position="313"/>
    </location>
</feature>
<dbReference type="CDD" id="cd06222">
    <property type="entry name" value="RNase_H_like"/>
    <property type="match status" value="1"/>
</dbReference>
<dbReference type="AlphaFoldDB" id="A0AAF0XTC5"/>
<dbReference type="Pfam" id="PF00078">
    <property type="entry name" value="RVT_1"/>
    <property type="match status" value="1"/>
</dbReference>
<proteinExistence type="predicted"/>
<dbReference type="CDD" id="cd01650">
    <property type="entry name" value="RT_nLTR_like"/>
    <property type="match status" value="1"/>
</dbReference>
<dbReference type="SUPFAM" id="SSF53098">
    <property type="entry name" value="Ribonuclease H-like"/>
    <property type="match status" value="1"/>
</dbReference>
<dbReference type="InterPro" id="IPR044730">
    <property type="entry name" value="RNase_H-like_dom_plant"/>
</dbReference>
<dbReference type="PROSITE" id="PS50878">
    <property type="entry name" value="RT_POL"/>
    <property type="match status" value="1"/>
</dbReference>
<dbReference type="Proteomes" id="UP000077755">
    <property type="component" value="Chromosome 9"/>
</dbReference>
<evidence type="ECO:0000313" key="3">
    <source>
        <dbReference type="Proteomes" id="UP000077755"/>
    </source>
</evidence>
<dbReference type="GO" id="GO:0003676">
    <property type="term" value="F:nucleic acid binding"/>
    <property type="evidence" value="ECO:0007669"/>
    <property type="project" value="InterPro"/>
</dbReference>
<dbReference type="EMBL" id="CP093351">
    <property type="protein sequence ID" value="WOH13938.1"/>
    <property type="molecule type" value="Genomic_DNA"/>
</dbReference>
<reference evidence="2" key="1">
    <citation type="journal article" date="2016" name="Nat. Genet.">
        <title>A high-quality carrot genome assembly provides new insights into carotenoid accumulation and asterid genome evolution.</title>
        <authorList>
            <person name="Iorizzo M."/>
            <person name="Ellison S."/>
            <person name="Senalik D."/>
            <person name="Zeng P."/>
            <person name="Satapoomin P."/>
            <person name="Huang J."/>
            <person name="Bowman M."/>
            <person name="Iovene M."/>
            <person name="Sanseverino W."/>
            <person name="Cavagnaro P."/>
            <person name="Yildiz M."/>
            <person name="Macko-Podgorni A."/>
            <person name="Moranska E."/>
            <person name="Grzebelus E."/>
            <person name="Grzebelus D."/>
            <person name="Ashrafi H."/>
            <person name="Zheng Z."/>
            <person name="Cheng S."/>
            <person name="Spooner D."/>
            <person name="Van Deynze A."/>
            <person name="Simon P."/>
        </authorList>
    </citation>
    <scope>NUCLEOTIDE SEQUENCE</scope>
    <source>
        <tissue evidence="2">Leaf</tissue>
    </source>
</reference>
<accession>A0AAF0XTC5</accession>
<reference evidence="2" key="2">
    <citation type="submission" date="2022-03" db="EMBL/GenBank/DDBJ databases">
        <title>Draft title - Genomic analysis of global carrot germplasm unveils the trajectory of domestication and the origin of high carotenoid orange carrot.</title>
        <authorList>
            <person name="Iorizzo M."/>
            <person name="Ellison S."/>
            <person name="Senalik D."/>
            <person name="Macko-Podgorni A."/>
            <person name="Grzebelus D."/>
            <person name="Bostan H."/>
            <person name="Rolling W."/>
            <person name="Curaba J."/>
            <person name="Simon P."/>
        </authorList>
    </citation>
    <scope>NUCLEOTIDE SEQUENCE</scope>
    <source>
        <tissue evidence="2">Leaf</tissue>
    </source>
</reference>